<dbReference type="InterPro" id="IPR009057">
    <property type="entry name" value="Homeodomain-like_sf"/>
</dbReference>
<dbReference type="Pfam" id="PF00440">
    <property type="entry name" value="TetR_N"/>
    <property type="match status" value="1"/>
</dbReference>
<keyword evidence="7" id="KW-1185">Reference proteome</keyword>
<evidence type="ECO:0000256" key="2">
    <source>
        <dbReference type="ARBA" id="ARBA00023125"/>
    </source>
</evidence>
<evidence type="ECO:0000313" key="6">
    <source>
        <dbReference type="EMBL" id="TQM77782.1"/>
    </source>
</evidence>
<dbReference type="AlphaFoldDB" id="A0A543J4N9"/>
<dbReference type="Proteomes" id="UP000316628">
    <property type="component" value="Unassembled WGS sequence"/>
</dbReference>
<name>A0A543J4N9_9PSEU</name>
<dbReference type="InterPro" id="IPR011075">
    <property type="entry name" value="TetR_C"/>
</dbReference>
<sequence>MEKAAARTTERRRGEALVRAIHDAALAELAEVGLGQLSMEGIARRAATAKTVLYRRWASPHELLVDAVARAHPVEVPTPAADDLRGDLVAALTVLTDWMATPAATAVLAVMSERHRYPDLAEALYRDVFDPRGGTFTATVLRHYAAHGGLDRRRLTPITTQIGEALVFKLTLDLGRIPTAADVAAIVDEALLPALGFPPA</sequence>
<evidence type="ECO:0000313" key="7">
    <source>
        <dbReference type="Proteomes" id="UP000316628"/>
    </source>
</evidence>
<reference evidence="6 7" key="1">
    <citation type="submission" date="2019-06" db="EMBL/GenBank/DDBJ databases">
        <title>Sequencing the genomes of 1000 actinobacteria strains.</title>
        <authorList>
            <person name="Klenk H.-P."/>
        </authorList>
    </citation>
    <scope>NUCLEOTIDE SEQUENCE [LARGE SCALE GENOMIC DNA]</scope>
    <source>
        <strain evidence="6 7">DSM 45456</strain>
    </source>
</reference>
<evidence type="ECO:0000256" key="3">
    <source>
        <dbReference type="ARBA" id="ARBA00023163"/>
    </source>
</evidence>
<evidence type="ECO:0000256" key="1">
    <source>
        <dbReference type="ARBA" id="ARBA00023015"/>
    </source>
</evidence>
<evidence type="ECO:0000256" key="4">
    <source>
        <dbReference type="PROSITE-ProRule" id="PRU00335"/>
    </source>
</evidence>
<proteinExistence type="predicted"/>
<comment type="caution">
    <text evidence="6">The sequence shown here is derived from an EMBL/GenBank/DDBJ whole genome shotgun (WGS) entry which is preliminary data.</text>
</comment>
<dbReference type="Gene3D" id="1.10.10.60">
    <property type="entry name" value="Homeodomain-like"/>
    <property type="match status" value="1"/>
</dbReference>
<dbReference type="SUPFAM" id="SSF46689">
    <property type="entry name" value="Homeodomain-like"/>
    <property type="match status" value="1"/>
</dbReference>
<accession>A0A543J4N9</accession>
<dbReference type="EMBL" id="VFPP01000001">
    <property type="protein sequence ID" value="TQM77782.1"/>
    <property type="molecule type" value="Genomic_DNA"/>
</dbReference>
<dbReference type="GO" id="GO:0003700">
    <property type="term" value="F:DNA-binding transcription factor activity"/>
    <property type="evidence" value="ECO:0007669"/>
    <property type="project" value="TreeGrafter"/>
</dbReference>
<keyword evidence="1" id="KW-0805">Transcription regulation</keyword>
<dbReference type="Gene3D" id="1.10.357.10">
    <property type="entry name" value="Tetracycline Repressor, domain 2"/>
    <property type="match status" value="1"/>
</dbReference>
<keyword evidence="2 4" id="KW-0238">DNA-binding</keyword>
<dbReference type="SUPFAM" id="SSF48498">
    <property type="entry name" value="Tetracyclin repressor-like, C-terminal domain"/>
    <property type="match status" value="1"/>
</dbReference>
<dbReference type="GO" id="GO:0000976">
    <property type="term" value="F:transcription cis-regulatory region binding"/>
    <property type="evidence" value="ECO:0007669"/>
    <property type="project" value="TreeGrafter"/>
</dbReference>
<dbReference type="PROSITE" id="PS50977">
    <property type="entry name" value="HTH_TETR_2"/>
    <property type="match status" value="1"/>
</dbReference>
<dbReference type="RefSeq" id="WP_141974619.1">
    <property type="nucleotide sequence ID" value="NZ_VFPP01000001.1"/>
</dbReference>
<organism evidence="6 7">
    <name type="scientific">Saccharothrix saharensis</name>
    <dbReference type="NCBI Taxonomy" id="571190"/>
    <lineage>
        <taxon>Bacteria</taxon>
        <taxon>Bacillati</taxon>
        <taxon>Actinomycetota</taxon>
        <taxon>Actinomycetes</taxon>
        <taxon>Pseudonocardiales</taxon>
        <taxon>Pseudonocardiaceae</taxon>
        <taxon>Saccharothrix</taxon>
    </lineage>
</organism>
<dbReference type="PANTHER" id="PTHR30055:SF225">
    <property type="entry name" value="TRANSCRIPTIONAL REGULATORY PROTEIN-RELATED"/>
    <property type="match status" value="1"/>
</dbReference>
<feature type="domain" description="HTH tetR-type" evidence="5">
    <location>
        <begin position="15"/>
        <end position="75"/>
    </location>
</feature>
<dbReference type="OrthoDB" id="9796019at2"/>
<dbReference type="InterPro" id="IPR036271">
    <property type="entry name" value="Tet_transcr_reg_TetR-rel_C_sf"/>
</dbReference>
<gene>
    <name evidence="6" type="ORF">FHX81_0018</name>
</gene>
<protein>
    <submittedName>
        <fullName evidence="6">TetR family transcriptional regulator</fullName>
    </submittedName>
</protein>
<dbReference type="InterPro" id="IPR050109">
    <property type="entry name" value="HTH-type_TetR-like_transc_reg"/>
</dbReference>
<evidence type="ECO:0000259" key="5">
    <source>
        <dbReference type="PROSITE" id="PS50977"/>
    </source>
</evidence>
<feature type="DNA-binding region" description="H-T-H motif" evidence="4">
    <location>
        <begin position="38"/>
        <end position="57"/>
    </location>
</feature>
<dbReference type="InterPro" id="IPR001647">
    <property type="entry name" value="HTH_TetR"/>
</dbReference>
<dbReference type="Pfam" id="PF16859">
    <property type="entry name" value="TetR_C_11"/>
    <property type="match status" value="1"/>
</dbReference>
<keyword evidence="3" id="KW-0804">Transcription</keyword>
<dbReference type="PANTHER" id="PTHR30055">
    <property type="entry name" value="HTH-TYPE TRANSCRIPTIONAL REGULATOR RUTR"/>
    <property type="match status" value="1"/>
</dbReference>